<dbReference type="InterPro" id="IPR017871">
    <property type="entry name" value="ABC_transporter-like_CS"/>
</dbReference>
<dbReference type="SUPFAM" id="SSF52540">
    <property type="entry name" value="P-loop containing nucleoside triphosphate hydrolases"/>
    <property type="match status" value="2"/>
</dbReference>
<dbReference type="Pfam" id="PF00005">
    <property type="entry name" value="ABC_tran"/>
    <property type="match status" value="2"/>
</dbReference>
<feature type="domain" description="ABC transporter" evidence="3">
    <location>
        <begin position="8"/>
        <end position="241"/>
    </location>
</feature>
<dbReference type="InterPro" id="IPR027417">
    <property type="entry name" value="P-loop_NTPase"/>
</dbReference>
<dbReference type="STRING" id="1963862.B4O97_00050"/>
<gene>
    <name evidence="4" type="ORF">B4O97_00050</name>
</gene>
<dbReference type="GO" id="GO:0016887">
    <property type="term" value="F:ATP hydrolysis activity"/>
    <property type="evidence" value="ECO:0007669"/>
    <property type="project" value="InterPro"/>
</dbReference>
<proteinExistence type="predicted"/>
<dbReference type="PANTHER" id="PTHR43790:SF4">
    <property type="entry name" value="GUANOSINE IMPORT ATP-BINDING PROTEIN NUPO"/>
    <property type="match status" value="1"/>
</dbReference>
<sequence>MPDSGGSIRARNIHKYFNHGEVKALDGAGINLRRGEIHGLLGENGSGKTTLVRCIAGMTRPDSGEILMDGIPAARHNRSKVSGKIAYIPQHPRLVPSLTVQEFLHLGMNPAGQGRDEAAGKIRRISERLRIDLPLATRGNRVPANLVTATMIVEALLKAPDFLILDEPSTSFTPLETENLFSLLQELAAEGMGILIVSHKIREVRQLAHRLTLLRKGKSIAETEARDLSLEEISRILMGTGDRAAELTPSSPGGICLEVRNLSKRSRESFIRNISFSLRRGEILALSGIRENGLDCLERILNASVQPDSGEILMAGGTPYPREPERIKMAGIAMVPSDRLESGAALGLPVMENAAVLVRKELSRYGILGEKKKESYTRELLSEYGISAHPRSLTSALSGGMLQRLILGREILSASGLVILCEPAWGLDVKGRLEVYQRILSLRDRGAGILLLASDIDEVLEIADRLLVLYNGEITAGFQRDQFDHGRIGEAMLGICGTGDGK</sequence>
<evidence type="ECO:0000313" key="4">
    <source>
        <dbReference type="EMBL" id="ORC38186.1"/>
    </source>
</evidence>
<dbReference type="EMBL" id="MWQY01000001">
    <property type="protein sequence ID" value="ORC38186.1"/>
    <property type="molecule type" value="Genomic_DNA"/>
</dbReference>
<dbReference type="PROSITE" id="PS50893">
    <property type="entry name" value="ABC_TRANSPORTER_2"/>
    <property type="match status" value="2"/>
</dbReference>
<dbReference type="PROSITE" id="PS00211">
    <property type="entry name" value="ABC_TRANSPORTER_1"/>
    <property type="match status" value="1"/>
</dbReference>
<dbReference type="InterPro" id="IPR050107">
    <property type="entry name" value="ABC_carbohydrate_import_ATPase"/>
</dbReference>
<dbReference type="AlphaFoldDB" id="A0A1Y1S3I0"/>
<dbReference type="CDD" id="cd03216">
    <property type="entry name" value="ABC_Carb_Monos_I"/>
    <property type="match status" value="1"/>
</dbReference>
<evidence type="ECO:0000313" key="5">
    <source>
        <dbReference type="Proteomes" id="UP000192343"/>
    </source>
</evidence>
<dbReference type="Proteomes" id="UP000192343">
    <property type="component" value="Unassembled WGS sequence"/>
</dbReference>
<dbReference type="Gene3D" id="3.40.50.300">
    <property type="entry name" value="P-loop containing nucleotide triphosphate hydrolases"/>
    <property type="match status" value="2"/>
</dbReference>
<accession>A0A1Y1S3I0</accession>
<evidence type="ECO:0000256" key="2">
    <source>
        <dbReference type="ARBA" id="ARBA00022840"/>
    </source>
</evidence>
<evidence type="ECO:0000256" key="1">
    <source>
        <dbReference type="ARBA" id="ARBA00022741"/>
    </source>
</evidence>
<protein>
    <recommendedName>
        <fullName evidence="3">ABC transporter domain-containing protein</fullName>
    </recommendedName>
</protein>
<feature type="domain" description="ABC transporter" evidence="3">
    <location>
        <begin position="257"/>
        <end position="496"/>
    </location>
</feature>
<dbReference type="InterPro" id="IPR003439">
    <property type="entry name" value="ABC_transporter-like_ATP-bd"/>
</dbReference>
<name>A0A1Y1S3I0_9SPIO</name>
<dbReference type="GO" id="GO:0005524">
    <property type="term" value="F:ATP binding"/>
    <property type="evidence" value="ECO:0007669"/>
    <property type="project" value="UniProtKB-KW"/>
</dbReference>
<dbReference type="SMART" id="SM00382">
    <property type="entry name" value="AAA"/>
    <property type="match status" value="1"/>
</dbReference>
<dbReference type="RefSeq" id="WP_083047069.1">
    <property type="nucleotide sequence ID" value="NZ_MWQY01000001.1"/>
</dbReference>
<dbReference type="PANTHER" id="PTHR43790">
    <property type="entry name" value="CARBOHYDRATE TRANSPORT ATP-BINDING PROTEIN MG119-RELATED"/>
    <property type="match status" value="1"/>
</dbReference>
<organism evidence="4 5">
    <name type="scientific">Marispirochaeta aestuarii</name>
    <dbReference type="NCBI Taxonomy" id="1963862"/>
    <lineage>
        <taxon>Bacteria</taxon>
        <taxon>Pseudomonadati</taxon>
        <taxon>Spirochaetota</taxon>
        <taxon>Spirochaetia</taxon>
        <taxon>Spirochaetales</taxon>
        <taxon>Spirochaetaceae</taxon>
        <taxon>Marispirochaeta</taxon>
    </lineage>
</organism>
<dbReference type="OrthoDB" id="304830at2"/>
<keyword evidence="2" id="KW-0067">ATP-binding</keyword>
<comment type="caution">
    <text evidence="4">The sequence shown here is derived from an EMBL/GenBank/DDBJ whole genome shotgun (WGS) entry which is preliminary data.</text>
</comment>
<dbReference type="InterPro" id="IPR003593">
    <property type="entry name" value="AAA+_ATPase"/>
</dbReference>
<keyword evidence="1" id="KW-0547">Nucleotide-binding</keyword>
<reference evidence="4 5" key="1">
    <citation type="submission" date="2017-03" db="EMBL/GenBank/DDBJ databases">
        <title>Draft Genome sequence of Marispirochaeta sp. strain JC444.</title>
        <authorList>
            <person name="Shivani Y."/>
            <person name="Subhash Y."/>
            <person name="Sasikala C."/>
            <person name="Ramana C."/>
        </authorList>
    </citation>
    <scope>NUCLEOTIDE SEQUENCE [LARGE SCALE GENOMIC DNA]</scope>
    <source>
        <strain evidence="4 5">JC444</strain>
    </source>
</reference>
<evidence type="ECO:0000259" key="3">
    <source>
        <dbReference type="PROSITE" id="PS50893"/>
    </source>
</evidence>
<keyword evidence="5" id="KW-1185">Reference proteome</keyword>